<protein>
    <submittedName>
        <fullName evidence="1">Uncharacterized protein</fullName>
    </submittedName>
</protein>
<dbReference type="RefSeq" id="WP_272112027.1">
    <property type="nucleotide sequence ID" value="NZ_JAQMLV010000028.1"/>
</dbReference>
<evidence type="ECO:0000313" key="2">
    <source>
        <dbReference type="Proteomes" id="UP001211015"/>
    </source>
</evidence>
<comment type="caution">
    <text evidence="1">The sequence shown here is derived from an EMBL/GenBank/DDBJ whole genome shotgun (WGS) entry which is preliminary data.</text>
</comment>
<reference evidence="1" key="1">
    <citation type="submission" date="2023-01" db="EMBL/GenBank/DDBJ databases">
        <title>Human gut microbiome strain richness.</title>
        <authorList>
            <person name="Chen-Liaw A."/>
        </authorList>
    </citation>
    <scope>NUCLEOTIDE SEQUENCE</scope>
    <source>
        <strain evidence="1">1001275st1_F4_1001275B_160808</strain>
    </source>
</reference>
<name>A0AAW6ECD7_9FIRM</name>
<dbReference type="EMBL" id="JAQMLV010000028">
    <property type="protein sequence ID" value="MDB8746045.1"/>
    <property type="molecule type" value="Genomic_DNA"/>
</dbReference>
<dbReference type="Proteomes" id="UP001211015">
    <property type="component" value="Unassembled WGS sequence"/>
</dbReference>
<gene>
    <name evidence="1" type="ORF">PNU62_13590</name>
</gene>
<proteinExistence type="predicted"/>
<dbReference type="AlphaFoldDB" id="A0AAW6ECD7"/>
<accession>A0AAW6ECD7</accession>
<organism evidence="1 2">
    <name type="scientific">Ruminococcus bicirculans</name>
    <name type="common">ex Wegman et al. 2014</name>
    <dbReference type="NCBI Taxonomy" id="1160721"/>
    <lineage>
        <taxon>Bacteria</taxon>
        <taxon>Bacillati</taxon>
        <taxon>Bacillota</taxon>
        <taxon>Clostridia</taxon>
        <taxon>Eubacteriales</taxon>
        <taxon>Oscillospiraceae</taxon>
        <taxon>Ruminococcus</taxon>
    </lineage>
</organism>
<evidence type="ECO:0000313" key="1">
    <source>
        <dbReference type="EMBL" id="MDB8746045.1"/>
    </source>
</evidence>
<sequence length="77" mass="9079">MLYLIHYKIKYIGCDKMLGVCMALIDDEEDISAFEILYKECKSKTYIIAYKILKKRKSCGRMCFGGLLFRCEEFQKS</sequence>